<feature type="compositionally biased region" description="Basic and acidic residues" evidence="1">
    <location>
        <begin position="104"/>
        <end position="116"/>
    </location>
</feature>
<organism evidence="2 3">
    <name type="scientific">Scyliorhinus torazame</name>
    <name type="common">Cloudy catshark</name>
    <name type="synonym">Catulus torazame</name>
    <dbReference type="NCBI Taxonomy" id="75743"/>
    <lineage>
        <taxon>Eukaryota</taxon>
        <taxon>Metazoa</taxon>
        <taxon>Chordata</taxon>
        <taxon>Craniata</taxon>
        <taxon>Vertebrata</taxon>
        <taxon>Chondrichthyes</taxon>
        <taxon>Elasmobranchii</taxon>
        <taxon>Galeomorphii</taxon>
        <taxon>Galeoidea</taxon>
        <taxon>Carcharhiniformes</taxon>
        <taxon>Scyliorhinidae</taxon>
        <taxon>Scyliorhinus</taxon>
    </lineage>
</organism>
<dbReference type="EMBL" id="BFAA01012150">
    <property type="protein sequence ID" value="GCB79992.1"/>
    <property type="molecule type" value="Genomic_DNA"/>
</dbReference>
<name>A0A401Q3M5_SCYTO</name>
<gene>
    <name evidence="2" type="ORF">scyTo_0017993</name>
</gene>
<comment type="caution">
    <text evidence="2">The sequence shown here is derived from an EMBL/GenBank/DDBJ whole genome shotgun (WGS) entry which is preliminary data.</text>
</comment>
<keyword evidence="3" id="KW-1185">Reference proteome</keyword>
<evidence type="ECO:0000256" key="1">
    <source>
        <dbReference type="SAM" id="MobiDB-lite"/>
    </source>
</evidence>
<evidence type="ECO:0000313" key="2">
    <source>
        <dbReference type="EMBL" id="GCB79992.1"/>
    </source>
</evidence>
<feature type="compositionally biased region" description="Polar residues" evidence="1">
    <location>
        <begin position="117"/>
        <end position="127"/>
    </location>
</feature>
<dbReference type="AlphaFoldDB" id="A0A401Q3M5"/>
<accession>A0A401Q3M5</accession>
<evidence type="ECO:0000313" key="3">
    <source>
        <dbReference type="Proteomes" id="UP000288216"/>
    </source>
</evidence>
<protein>
    <submittedName>
        <fullName evidence="2">Uncharacterized protein</fullName>
    </submittedName>
</protein>
<feature type="region of interest" description="Disordered" evidence="1">
    <location>
        <begin position="13"/>
        <end position="139"/>
    </location>
</feature>
<reference evidence="2 3" key="1">
    <citation type="journal article" date="2018" name="Nat. Ecol. Evol.">
        <title>Shark genomes provide insights into elasmobranch evolution and the origin of vertebrates.</title>
        <authorList>
            <person name="Hara Y"/>
            <person name="Yamaguchi K"/>
            <person name="Onimaru K"/>
            <person name="Kadota M"/>
            <person name="Koyanagi M"/>
            <person name="Keeley SD"/>
            <person name="Tatsumi K"/>
            <person name="Tanaka K"/>
            <person name="Motone F"/>
            <person name="Kageyama Y"/>
            <person name="Nozu R"/>
            <person name="Adachi N"/>
            <person name="Nishimura O"/>
            <person name="Nakagawa R"/>
            <person name="Tanegashima C"/>
            <person name="Kiyatake I"/>
            <person name="Matsumoto R"/>
            <person name="Murakumo K"/>
            <person name="Nishida K"/>
            <person name="Terakita A"/>
            <person name="Kuratani S"/>
            <person name="Sato K"/>
            <person name="Hyodo S Kuraku.S."/>
        </authorList>
    </citation>
    <scope>NUCLEOTIDE SEQUENCE [LARGE SCALE GENOMIC DNA]</scope>
</reference>
<dbReference type="Proteomes" id="UP000288216">
    <property type="component" value="Unassembled WGS sequence"/>
</dbReference>
<sequence length="139" mass="15251">MSVWGRVCTQNAAQVPEQGGVQEPVWGSGSRGAQEGSQRPAQGDEELPLPEVELRLPEPQPPGWQLHLGSIRHSGRPQFLQGPLCPPPSHRHEVQPGGTQGEQARGEKQKEQEKGSPRQQKATNPNPHNRFLPKAQEDS</sequence>
<proteinExistence type="predicted"/>